<keyword evidence="4" id="KW-0132">Cell division</keyword>
<evidence type="ECO:0000256" key="2">
    <source>
        <dbReference type="ARBA" id="ARBA00009645"/>
    </source>
</evidence>
<dbReference type="GO" id="GO:0005874">
    <property type="term" value="C:microtubule"/>
    <property type="evidence" value="ECO:0007669"/>
    <property type="project" value="UniProtKB-KW"/>
</dbReference>
<dbReference type="PANTHER" id="PTHR19378:SF1">
    <property type="entry name" value="HAUS AUGMIN-LIKE COMPLEX SUBUNIT 3 N-TERMINAL DOMAIN-CONTAINING PROTEIN"/>
    <property type="match status" value="1"/>
</dbReference>
<dbReference type="PRINTS" id="PR02089">
    <property type="entry name" value="HAUSAUGMINL3"/>
</dbReference>
<dbReference type="OrthoDB" id="2159690at2759"/>
<keyword evidence="3" id="KW-0963">Cytoplasm</keyword>
<feature type="non-terminal residue" evidence="12">
    <location>
        <position position="1"/>
    </location>
</feature>
<proteinExistence type="inferred from homology"/>
<keyword evidence="8" id="KW-0206">Cytoskeleton</keyword>
<organism evidence="12 13">
    <name type="scientific">Urocolius indicus</name>
    <name type="common">Red-faced mousebird</name>
    <name type="synonym">Colius indicus</name>
    <dbReference type="NCBI Taxonomy" id="458196"/>
    <lineage>
        <taxon>Eukaryota</taxon>
        <taxon>Metazoa</taxon>
        <taxon>Chordata</taxon>
        <taxon>Craniata</taxon>
        <taxon>Vertebrata</taxon>
        <taxon>Euteleostomi</taxon>
        <taxon>Archelosauria</taxon>
        <taxon>Archosauria</taxon>
        <taxon>Dinosauria</taxon>
        <taxon>Saurischia</taxon>
        <taxon>Theropoda</taxon>
        <taxon>Coelurosauria</taxon>
        <taxon>Aves</taxon>
        <taxon>Neognathae</taxon>
        <taxon>Neoaves</taxon>
        <taxon>Telluraves</taxon>
        <taxon>Coraciimorphae</taxon>
        <taxon>Coliiformes</taxon>
        <taxon>Coliidae</taxon>
        <taxon>Urocolius</taxon>
    </lineage>
</organism>
<reference evidence="12" key="1">
    <citation type="submission" date="2020-02" db="EMBL/GenBank/DDBJ databases">
        <title>Bird 10,000 Genomes (B10K) Project - Family phase.</title>
        <authorList>
            <person name="Zhang G."/>
        </authorList>
    </citation>
    <scope>NUCLEOTIDE SEQUENCE</scope>
    <source>
        <strain evidence="12">B10K-DU-030-59</strain>
    </source>
</reference>
<evidence type="ECO:0000256" key="4">
    <source>
        <dbReference type="ARBA" id="ARBA00022618"/>
    </source>
</evidence>
<keyword evidence="7 10" id="KW-0175">Coiled coil</keyword>
<feature type="domain" description="HAUS augmin-like complex subunit 3 N-terminal" evidence="11">
    <location>
        <begin position="28"/>
        <end position="289"/>
    </location>
</feature>
<dbReference type="InterPro" id="IPR032733">
    <property type="entry name" value="HAUS3_N"/>
</dbReference>
<dbReference type="GO" id="GO:0051225">
    <property type="term" value="P:spindle assembly"/>
    <property type="evidence" value="ECO:0007669"/>
    <property type="project" value="InterPro"/>
</dbReference>
<sequence>VSREAEFMSTLRLIYPHADAFCEQDFEWLFECPETKQFLEWFCSVVSKENVLSPAELEAYDALLASGKPILEGEALEKALQICQQVPQLSNMTVGDEGPSPEDLQQELKELQKLKKLQVWRHSKLQACITNLQQELSYVEEEEKVIREDLRKAQLDLEVEIFQSRAVLRQTSKAAEQLAEWCAASRPPALLCEMDLGPYLELEQQAAEETERLLQQVLPGSTQAPNAQGTTGSQGATERMDVKQTIMPKSLGLDGEELLKDPDSFWKELSRLEKARICAQGAIIVMSAEVEGNCAALEWAQRTLEALKENQHTVKEELRAQALMLQMQLRALQCDIRQTLKHQLPFLLRAEARQASLPILHRHFNLEASYLQLLTARLASQHSRLGLLELQLKKEEKELQQKASQLRKMETAMREAQRRLQEQRDYFRDASSSQKSYLCKWIDPKDLCAVRLWDMLMGQDRVKQPLRSYEAMAAKCSQLVQEERLLNAQLEAPLSHLPALESSTEVLYQQLYNSSSQLQLSSPQVTKLLQQLSTMHSNLCQKLEILLSDLRAKQRCLESPVLQTERNLYVYYYCNKEKLRDVVEELEKQVAASSK</sequence>
<evidence type="ECO:0000313" key="12">
    <source>
        <dbReference type="EMBL" id="NXX83671.1"/>
    </source>
</evidence>
<feature type="coiled-coil region" evidence="10">
    <location>
        <begin position="297"/>
        <end position="335"/>
    </location>
</feature>
<keyword evidence="9" id="KW-0131">Cell cycle</keyword>
<dbReference type="AlphaFoldDB" id="A0A852KW70"/>
<feature type="coiled-coil region" evidence="10">
    <location>
        <begin position="385"/>
        <end position="426"/>
    </location>
</feature>
<name>A0A852KW70_UROIN</name>
<dbReference type="Pfam" id="PF14932">
    <property type="entry name" value="HAUS-augmin3"/>
    <property type="match status" value="1"/>
</dbReference>
<evidence type="ECO:0000256" key="10">
    <source>
        <dbReference type="SAM" id="Coils"/>
    </source>
</evidence>
<evidence type="ECO:0000259" key="11">
    <source>
        <dbReference type="Pfam" id="PF14932"/>
    </source>
</evidence>
<evidence type="ECO:0000256" key="1">
    <source>
        <dbReference type="ARBA" id="ARBA00004186"/>
    </source>
</evidence>
<keyword evidence="6" id="KW-0498">Mitosis</keyword>
<keyword evidence="13" id="KW-1185">Reference proteome</keyword>
<dbReference type="GO" id="GO:0072686">
    <property type="term" value="C:mitotic spindle"/>
    <property type="evidence" value="ECO:0007669"/>
    <property type="project" value="TreeGrafter"/>
</dbReference>
<dbReference type="PANTHER" id="PTHR19378">
    <property type="entry name" value="GOLGIN- RELATED"/>
    <property type="match status" value="1"/>
</dbReference>
<evidence type="ECO:0000256" key="5">
    <source>
        <dbReference type="ARBA" id="ARBA00022701"/>
    </source>
</evidence>
<evidence type="ECO:0000313" key="13">
    <source>
        <dbReference type="Proteomes" id="UP000654395"/>
    </source>
</evidence>
<dbReference type="GO" id="GO:0051301">
    <property type="term" value="P:cell division"/>
    <property type="evidence" value="ECO:0007669"/>
    <property type="project" value="UniProtKB-KW"/>
</dbReference>
<keyword evidence="5" id="KW-0493">Microtubule</keyword>
<comment type="similarity">
    <text evidence="2">Belongs to the HAUS3 family.</text>
</comment>
<evidence type="ECO:0000256" key="7">
    <source>
        <dbReference type="ARBA" id="ARBA00023054"/>
    </source>
</evidence>
<dbReference type="GO" id="GO:0031023">
    <property type="term" value="P:microtubule organizing center organization"/>
    <property type="evidence" value="ECO:0007669"/>
    <property type="project" value="TreeGrafter"/>
</dbReference>
<dbReference type="EMBL" id="WBNH01009505">
    <property type="protein sequence ID" value="NXX83671.1"/>
    <property type="molecule type" value="Genomic_DNA"/>
</dbReference>
<protein>
    <submittedName>
        <fullName evidence="12">HAUS3 protein</fullName>
    </submittedName>
</protein>
<comment type="subcellular location">
    <subcellularLocation>
        <location evidence="1">Cytoplasm</location>
        <location evidence="1">Cytoskeleton</location>
        <location evidence="1">Spindle</location>
    </subcellularLocation>
</comment>
<dbReference type="GO" id="GO:0070652">
    <property type="term" value="C:HAUS complex"/>
    <property type="evidence" value="ECO:0007669"/>
    <property type="project" value="InterPro"/>
</dbReference>
<dbReference type="Proteomes" id="UP000654395">
    <property type="component" value="Unassembled WGS sequence"/>
</dbReference>
<feature type="non-terminal residue" evidence="12">
    <location>
        <position position="595"/>
    </location>
</feature>
<dbReference type="GO" id="GO:0005815">
    <property type="term" value="C:microtubule organizing center"/>
    <property type="evidence" value="ECO:0007669"/>
    <property type="project" value="TreeGrafter"/>
</dbReference>
<evidence type="ECO:0000256" key="6">
    <source>
        <dbReference type="ARBA" id="ARBA00022776"/>
    </source>
</evidence>
<accession>A0A852KW70</accession>
<dbReference type="InterPro" id="IPR026206">
    <property type="entry name" value="HAUS3"/>
</dbReference>
<gene>
    <name evidence="12" type="primary">Haus3_1</name>
    <name evidence="12" type="ORF">UROIND_R04027</name>
</gene>
<evidence type="ECO:0000256" key="8">
    <source>
        <dbReference type="ARBA" id="ARBA00023212"/>
    </source>
</evidence>
<comment type="caution">
    <text evidence="12">The sequence shown here is derived from an EMBL/GenBank/DDBJ whole genome shotgun (WGS) entry which is preliminary data.</text>
</comment>
<evidence type="ECO:0000256" key="3">
    <source>
        <dbReference type="ARBA" id="ARBA00022490"/>
    </source>
</evidence>
<evidence type="ECO:0000256" key="9">
    <source>
        <dbReference type="ARBA" id="ARBA00023306"/>
    </source>
</evidence>